<keyword evidence="3" id="KW-0328">Glycosyltransferase</keyword>
<dbReference type="AlphaFoldDB" id="A0A9W8A6F2"/>
<dbReference type="Proteomes" id="UP001150538">
    <property type="component" value="Unassembled WGS sequence"/>
</dbReference>
<keyword evidence="2" id="KW-1015">Disulfide bond</keyword>
<evidence type="ECO:0000256" key="2">
    <source>
        <dbReference type="ARBA" id="ARBA00023157"/>
    </source>
</evidence>
<gene>
    <name evidence="3" type="primary">COA5</name>
    <name evidence="3" type="ORF">H4219_002147</name>
</gene>
<comment type="caution">
    <text evidence="3">The sequence shown here is derived from an EMBL/GenBank/DDBJ whole genome shotgun (WGS) entry which is preliminary data.</text>
</comment>
<dbReference type="InterPro" id="IPR018793">
    <property type="entry name" value="Cyt_c_oxidase_assmbl_Pet191"/>
</dbReference>
<keyword evidence="3" id="KW-0808">Transferase</keyword>
<name>A0A9W8A6F2_9FUNG</name>
<organism evidence="3 4">
    <name type="scientific">Mycoemilia scoparia</name>
    <dbReference type="NCBI Taxonomy" id="417184"/>
    <lineage>
        <taxon>Eukaryota</taxon>
        <taxon>Fungi</taxon>
        <taxon>Fungi incertae sedis</taxon>
        <taxon>Zoopagomycota</taxon>
        <taxon>Kickxellomycotina</taxon>
        <taxon>Kickxellomycetes</taxon>
        <taxon>Kickxellales</taxon>
        <taxon>Kickxellaceae</taxon>
        <taxon>Mycoemilia</taxon>
    </lineage>
</organism>
<dbReference type="EC" id="2.4.1.145" evidence="3"/>
<keyword evidence="3" id="KW-0418">Kinase</keyword>
<dbReference type="GO" id="GO:0016301">
    <property type="term" value="F:kinase activity"/>
    <property type="evidence" value="ECO:0007669"/>
    <property type="project" value="UniProtKB-KW"/>
</dbReference>
<dbReference type="PANTHER" id="PTHR28627">
    <property type="entry name" value="CYTOCHROME C OXIDASE ASSEMBLY FACTOR 5"/>
    <property type="match status" value="1"/>
</dbReference>
<accession>A0A9W8A6F2</accession>
<dbReference type="OrthoDB" id="282149at2759"/>
<proteinExistence type="inferred from homology"/>
<dbReference type="Pfam" id="PF10203">
    <property type="entry name" value="Pet191_N"/>
    <property type="match status" value="1"/>
</dbReference>
<dbReference type="GO" id="GO:0008454">
    <property type="term" value="F:alpha-1,3-mannosylglycoprotein 4-beta-N-acetylglucosaminyltransferase activity"/>
    <property type="evidence" value="ECO:0007669"/>
    <property type="project" value="UniProtKB-EC"/>
</dbReference>
<dbReference type="PANTHER" id="PTHR28627:SF1">
    <property type="entry name" value="CYTOCHROME C OXIDASE ASSEMBLY FACTOR 5"/>
    <property type="match status" value="1"/>
</dbReference>
<dbReference type="EMBL" id="JANBPU010000031">
    <property type="protein sequence ID" value="KAJ1919200.1"/>
    <property type="molecule type" value="Genomic_DNA"/>
</dbReference>
<evidence type="ECO:0000256" key="1">
    <source>
        <dbReference type="ARBA" id="ARBA00007785"/>
    </source>
</evidence>
<reference evidence="3" key="1">
    <citation type="submission" date="2022-07" db="EMBL/GenBank/DDBJ databases">
        <title>Phylogenomic reconstructions and comparative analyses of Kickxellomycotina fungi.</title>
        <authorList>
            <person name="Reynolds N.K."/>
            <person name="Stajich J.E."/>
            <person name="Barry K."/>
            <person name="Grigoriev I.V."/>
            <person name="Crous P."/>
            <person name="Smith M.E."/>
        </authorList>
    </citation>
    <scope>NUCLEOTIDE SEQUENCE</scope>
    <source>
        <strain evidence="3">NBRC 100468</strain>
    </source>
</reference>
<comment type="similarity">
    <text evidence="1">Belongs to the PET191 family.</text>
</comment>
<dbReference type="GO" id="GO:0005739">
    <property type="term" value="C:mitochondrion"/>
    <property type="evidence" value="ECO:0007669"/>
    <property type="project" value="TreeGrafter"/>
</dbReference>
<protein>
    <submittedName>
        <fullName evidence="3">Dephospho-CoA kinase (Dephosphocoenzyme A kinase) (COAE)</fullName>
        <ecNumber evidence="3">2.4.1.145</ecNumber>
    </submittedName>
</protein>
<keyword evidence="4" id="KW-1185">Reference proteome</keyword>
<evidence type="ECO:0000313" key="4">
    <source>
        <dbReference type="Proteomes" id="UP001150538"/>
    </source>
</evidence>
<sequence>MPSCAGIRQEFVDCILKSDCVLVNRNTVQECVKNKELKDQVPEKCHMLAKSLFECKRGLLDMRKRTRGVPSAGGVHSNSDD</sequence>
<dbReference type="GO" id="GO:0033617">
    <property type="term" value="P:mitochondrial respiratory chain complex IV assembly"/>
    <property type="evidence" value="ECO:0007669"/>
    <property type="project" value="TreeGrafter"/>
</dbReference>
<evidence type="ECO:0000313" key="3">
    <source>
        <dbReference type="EMBL" id="KAJ1919200.1"/>
    </source>
</evidence>